<organism evidence="2 3">
    <name type="scientific">Fulvivirga sediminis</name>
    <dbReference type="NCBI Taxonomy" id="2803949"/>
    <lineage>
        <taxon>Bacteria</taxon>
        <taxon>Pseudomonadati</taxon>
        <taxon>Bacteroidota</taxon>
        <taxon>Cytophagia</taxon>
        <taxon>Cytophagales</taxon>
        <taxon>Fulvivirgaceae</taxon>
        <taxon>Fulvivirga</taxon>
    </lineage>
</organism>
<keyword evidence="3" id="KW-1185">Reference proteome</keyword>
<feature type="signal peptide" evidence="1">
    <location>
        <begin position="1"/>
        <end position="20"/>
    </location>
</feature>
<gene>
    <name evidence="2" type="ORF">JL102_10085</name>
</gene>
<proteinExistence type="predicted"/>
<protein>
    <recommendedName>
        <fullName evidence="4">Outer membrane protein beta-barrel domain-containing protein</fullName>
    </recommendedName>
</protein>
<evidence type="ECO:0000313" key="3">
    <source>
        <dbReference type="Proteomes" id="UP000659388"/>
    </source>
</evidence>
<dbReference type="EMBL" id="JAESIY010000005">
    <property type="protein sequence ID" value="MBL3656480.1"/>
    <property type="molecule type" value="Genomic_DNA"/>
</dbReference>
<sequence length="344" mass="37258">MRKVYIIILLSVFMPLLASAQDDLSNLIQAGTENANALAEGYVQPFMKGFGTGLGSGWLNTAKAHKTLGFDLTVTVNGAFVPDKDLSYNPSRVGQNSSLTLLSPDAAPTMFGRDEEPRYAYSYTHEGRTFSGEFDGPASVIDIKNDMPMSVVPVPMAQLGIGIIKNTDIKIRWTPEVDVEDGSFKLIGFGVMHDIKQHIPGIKNLPFDLSAFVGYTSVSFDIPFDEEVNTTGGGVYTNNGLGQLDVNTLTGQATISKKISVLTVYGGVGFNRVRSKIKLKGDYVVRDDFGNSESVSNPIDLSFKEGGVKLNAGFRLKLAIVTLHADYTVQQYDVLSVGFGFAVR</sequence>
<keyword evidence="1" id="KW-0732">Signal</keyword>
<dbReference type="Pfam" id="PF20230">
    <property type="entry name" value="DUF6588"/>
    <property type="match status" value="1"/>
</dbReference>
<name>A0A937F670_9BACT</name>
<evidence type="ECO:0000256" key="1">
    <source>
        <dbReference type="SAM" id="SignalP"/>
    </source>
</evidence>
<evidence type="ECO:0008006" key="4">
    <source>
        <dbReference type="Google" id="ProtNLM"/>
    </source>
</evidence>
<dbReference type="AlphaFoldDB" id="A0A937F670"/>
<reference evidence="2" key="1">
    <citation type="submission" date="2021-01" db="EMBL/GenBank/DDBJ databases">
        <title>Fulvivirga kasyanovii gen. nov., sp nov., a novel member of the phylum Bacteroidetes isolated from seawater in a mussel farm.</title>
        <authorList>
            <person name="Zhao L.-H."/>
            <person name="Wang Z.-J."/>
        </authorList>
    </citation>
    <scope>NUCLEOTIDE SEQUENCE</scope>
    <source>
        <strain evidence="2">2943</strain>
    </source>
</reference>
<comment type="caution">
    <text evidence="2">The sequence shown here is derived from an EMBL/GenBank/DDBJ whole genome shotgun (WGS) entry which is preliminary data.</text>
</comment>
<accession>A0A937F670</accession>
<dbReference type="RefSeq" id="WP_202244275.1">
    <property type="nucleotide sequence ID" value="NZ_JAESIY010000005.1"/>
</dbReference>
<dbReference type="Proteomes" id="UP000659388">
    <property type="component" value="Unassembled WGS sequence"/>
</dbReference>
<evidence type="ECO:0000313" key="2">
    <source>
        <dbReference type="EMBL" id="MBL3656480.1"/>
    </source>
</evidence>
<dbReference type="InterPro" id="IPR046495">
    <property type="entry name" value="DUF6588"/>
</dbReference>
<feature type="chain" id="PRO_5038110433" description="Outer membrane protein beta-barrel domain-containing protein" evidence="1">
    <location>
        <begin position="21"/>
        <end position="344"/>
    </location>
</feature>